<dbReference type="EMBL" id="BDRX01000077">
    <property type="protein sequence ID" value="GBF96262.1"/>
    <property type="molecule type" value="Genomic_DNA"/>
</dbReference>
<feature type="binding site" evidence="7">
    <location>
        <position position="136"/>
    </location>
    <ligand>
        <name>Fe cation</name>
        <dbReference type="ChEBI" id="CHEBI:24875"/>
        <note>catalytic</note>
    </ligand>
</feature>
<evidence type="ECO:0000313" key="10">
    <source>
        <dbReference type="Proteomes" id="UP000247498"/>
    </source>
</evidence>
<sequence length="266" mass="29633">MGEDTIARFRAWIRRAFAGTASSQDGSPKAGRTASRIGSATRSGPLMQLYEDLCKAFAHEKALGYAINNAQDPESFARLDAAVSALVRAYIEAGHTDYRRYANFNPHHYVRNLIEENEDFELMILCWQKGQGSRVHNHADSHGWLTPLYGEMVEHQYEVTDAGSGEAPADVPPLPGVLAATSPCPTLRHLRTTRVGAGVVTYINDRLALHSVRCPDDCPTEPGGITLHIYSPPIRRVKLYEPESDRIVLRKPGFFTVRGRKLREKH</sequence>
<dbReference type="InterPro" id="IPR014710">
    <property type="entry name" value="RmlC-like_jellyroll"/>
</dbReference>
<dbReference type="PANTHER" id="PTHR12918">
    <property type="entry name" value="CYSTEINE DIOXYGENASE"/>
    <property type="match status" value="1"/>
</dbReference>
<proteinExistence type="inferred from homology"/>
<feature type="binding site" evidence="7">
    <location>
        <position position="210"/>
    </location>
    <ligand>
        <name>Fe cation</name>
        <dbReference type="ChEBI" id="CHEBI:24875"/>
        <note>catalytic</note>
    </ligand>
</feature>
<dbReference type="SUPFAM" id="SSF51182">
    <property type="entry name" value="RmlC-like cupins"/>
    <property type="match status" value="1"/>
</dbReference>
<accession>A0A2V0PBE8</accession>
<protein>
    <recommendedName>
        <fullName evidence="2 8">Cysteine dioxygenase</fullName>
        <ecNumber evidence="2 8">1.13.11.20</ecNumber>
    </recommendedName>
</protein>
<evidence type="ECO:0000256" key="1">
    <source>
        <dbReference type="ARBA" id="ARBA00006622"/>
    </source>
</evidence>
<keyword evidence="3 7" id="KW-0479">Metal-binding</keyword>
<organism evidence="9 10">
    <name type="scientific">Raphidocelis subcapitata</name>
    <dbReference type="NCBI Taxonomy" id="307507"/>
    <lineage>
        <taxon>Eukaryota</taxon>
        <taxon>Viridiplantae</taxon>
        <taxon>Chlorophyta</taxon>
        <taxon>core chlorophytes</taxon>
        <taxon>Chlorophyceae</taxon>
        <taxon>CS clade</taxon>
        <taxon>Sphaeropleales</taxon>
        <taxon>Selenastraceae</taxon>
        <taxon>Raphidocelis</taxon>
    </lineage>
</organism>
<dbReference type="Gene3D" id="2.60.120.10">
    <property type="entry name" value="Jelly Rolls"/>
    <property type="match status" value="1"/>
</dbReference>
<comment type="cofactor">
    <cofactor evidence="8">
        <name>Fe cation</name>
        <dbReference type="ChEBI" id="CHEBI:24875"/>
    </cofactor>
    <text evidence="8">Binds 1 Fe cation per subunit.</text>
</comment>
<dbReference type="PANTHER" id="PTHR12918:SF1">
    <property type="entry name" value="CYSTEINE DIOXYGENASE TYPE 1"/>
    <property type="match status" value="1"/>
</dbReference>
<dbReference type="Pfam" id="PF05995">
    <property type="entry name" value="CDO_I"/>
    <property type="match status" value="1"/>
</dbReference>
<evidence type="ECO:0000256" key="5">
    <source>
        <dbReference type="ARBA" id="ARBA00023002"/>
    </source>
</evidence>
<dbReference type="InParanoid" id="A0A2V0PBE8"/>
<name>A0A2V0PBE8_9CHLO</name>
<dbReference type="OrthoDB" id="543511at2759"/>
<feature type="binding site" evidence="7">
    <location>
        <position position="138"/>
    </location>
    <ligand>
        <name>Fe cation</name>
        <dbReference type="ChEBI" id="CHEBI:24875"/>
        <note>catalytic</note>
    </ligand>
</feature>
<evidence type="ECO:0000256" key="6">
    <source>
        <dbReference type="ARBA" id="ARBA00023004"/>
    </source>
</evidence>
<keyword evidence="5 8" id="KW-0560">Oxidoreductase</keyword>
<dbReference type="InterPro" id="IPR010300">
    <property type="entry name" value="CDO_1"/>
</dbReference>
<evidence type="ECO:0000256" key="4">
    <source>
        <dbReference type="ARBA" id="ARBA00022964"/>
    </source>
</evidence>
<keyword evidence="10" id="KW-1185">Reference proteome</keyword>
<evidence type="ECO:0000256" key="2">
    <source>
        <dbReference type="ARBA" id="ARBA00013133"/>
    </source>
</evidence>
<dbReference type="CDD" id="cd10548">
    <property type="entry name" value="cupin_CDO"/>
    <property type="match status" value="1"/>
</dbReference>
<comment type="similarity">
    <text evidence="1 8">Belongs to the cysteine dioxygenase family.</text>
</comment>
<dbReference type="EC" id="1.13.11.20" evidence="2 8"/>
<dbReference type="InterPro" id="IPR011051">
    <property type="entry name" value="RmlC_Cupin_sf"/>
</dbReference>
<evidence type="ECO:0000256" key="8">
    <source>
        <dbReference type="RuleBase" id="RU366010"/>
    </source>
</evidence>
<dbReference type="GO" id="GO:0019448">
    <property type="term" value="P:L-cysteine catabolic process"/>
    <property type="evidence" value="ECO:0007669"/>
    <property type="project" value="TreeGrafter"/>
</dbReference>
<dbReference type="Proteomes" id="UP000247498">
    <property type="component" value="Unassembled WGS sequence"/>
</dbReference>
<comment type="caution">
    <text evidence="9">The sequence shown here is derived from an EMBL/GenBank/DDBJ whole genome shotgun (WGS) entry which is preliminary data.</text>
</comment>
<evidence type="ECO:0000256" key="7">
    <source>
        <dbReference type="PIRSR" id="PIRSR610300-51"/>
    </source>
</evidence>
<reference evidence="9 10" key="1">
    <citation type="journal article" date="2018" name="Sci. Rep.">
        <title>Raphidocelis subcapitata (=Pseudokirchneriella subcapitata) provides an insight into genome evolution and environmental adaptations in the Sphaeropleales.</title>
        <authorList>
            <person name="Suzuki S."/>
            <person name="Yamaguchi H."/>
            <person name="Nakajima N."/>
            <person name="Kawachi M."/>
        </authorList>
    </citation>
    <scope>NUCLEOTIDE SEQUENCE [LARGE SCALE GENOMIC DNA]</scope>
    <source>
        <strain evidence="9 10">NIES-35</strain>
    </source>
</reference>
<comment type="catalytic activity">
    <reaction evidence="8">
        <text>L-cysteine + O2 = 3-sulfino-L-alanine + H(+)</text>
        <dbReference type="Rhea" id="RHEA:20441"/>
        <dbReference type="ChEBI" id="CHEBI:15378"/>
        <dbReference type="ChEBI" id="CHEBI:15379"/>
        <dbReference type="ChEBI" id="CHEBI:35235"/>
        <dbReference type="ChEBI" id="CHEBI:61085"/>
        <dbReference type="EC" id="1.13.11.20"/>
    </reaction>
</comment>
<dbReference type="GO" id="GO:0008198">
    <property type="term" value="F:ferrous iron binding"/>
    <property type="evidence" value="ECO:0007669"/>
    <property type="project" value="TreeGrafter"/>
</dbReference>
<keyword evidence="6 7" id="KW-0408">Iron</keyword>
<keyword evidence="4 8" id="KW-0223">Dioxygenase</keyword>
<dbReference type="GO" id="GO:0017172">
    <property type="term" value="F:cysteine dioxygenase activity"/>
    <property type="evidence" value="ECO:0007669"/>
    <property type="project" value="UniProtKB-UniRule"/>
</dbReference>
<gene>
    <name evidence="9" type="ORF">Rsub_09057</name>
</gene>
<evidence type="ECO:0000256" key="3">
    <source>
        <dbReference type="ARBA" id="ARBA00022723"/>
    </source>
</evidence>
<evidence type="ECO:0000313" key="9">
    <source>
        <dbReference type="EMBL" id="GBF96262.1"/>
    </source>
</evidence>
<dbReference type="AlphaFoldDB" id="A0A2V0PBE8"/>
<dbReference type="STRING" id="307507.A0A2V0PBE8"/>